<evidence type="ECO:0000256" key="2">
    <source>
        <dbReference type="ARBA" id="ARBA00004186"/>
    </source>
</evidence>
<keyword evidence="8" id="KW-0493">Microtubule</keyword>
<evidence type="ECO:0000256" key="18">
    <source>
        <dbReference type="ARBA" id="ARBA00044358"/>
    </source>
</evidence>
<name>F4RTZ7_MELLP</name>
<feature type="region of interest" description="Disordered" evidence="19">
    <location>
        <begin position="1"/>
        <end position="92"/>
    </location>
</feature>
<dbReference type="PANTHER" id="PTHR28216:SF1">
    <property type="entry name" value="DASH COMPLEX SUBUNIT DUO1"/>
    <property type="match status" value="1"/>
</dbReference>
<sequence>MSRKPKPSISFPPNLSEEDDFLNDSISMNLNEDDSFLGNPIINTPSRSQNPTKRQMSEISNPIESNIKKKKEPNQSNSKLNHKWKEENQRNQELEEERDFLKGINDLLEIAADDLDSIPEKIQRVQQASETSHNLLDLYSKILSKTEEFRETLIDPNWKGLSEDIKRRDELKLKEIQLKREKEIEIERQRLAEIQKRQEEEEQEAERSRSRSNQNQIPRFNSRGTTRGRVARTAGRAVRGTSRIGRIKRS</sequence>
<dbReference type="KEGG" id="mlr:MELLADRAFT_108710"/>
<comment type="similarity">
    <text evidence="4">Belongs to the DASH complex DUO1 family.</text>
</comment>
<comment type="subcellular location">
    <subcellularLocation>
        <location evidence="3">Chromosome</location>
        <location evidence="3">Centromere</location>
        <location evidence="3">Kinetochore</location>
    </subcellularLocation>
    <subcellularLocation>
        <location evidence="2">Cytoplasm</location>
        <location evidence="2">Cytoskeleton</location>
        <location evidence="2">Spindle</location>
    </subcellularLocation>
    <subcellularLocation>
        <location evidence="1">Nucleus</location>
    </subcellularLocation>
</comment>
<keyword evidence="11" id="KW-0995">Kinetochore</keyword>
<evidence type="ECO:0000256" key="7">
    <source>
        <dbReference type="ARBA" id="ARBA00022618"/>
    </source>
</evidence>
<dbReference type="AlphaFoldDB" id="F4RTZ7"/>
<evidence type="ECO:0000256" key="4">
    <source>
        <dbReference type="ARBA" id="ARBA00005366"/>
    </source>
</evidence>
<gene>
    <name evidence="20" type="ORF">MELLADRAFT_108710</name>
</gene>
<dbReference type="GO" id="GO:0072686">
    <property type="term" value="C:mitotic spindle"/>
    <property type="evidence" value="ECO:0007669"/>
    <property type="project" value="InterPro"/>
</dbReference>
<keyword evidence="10" id="KW-0159">Chromosome partition</keyword>
<dbReference type="HOGENOM" id="CLU_1111603_0_0_1"/>
<feature type="region of interest" description="Disordered" evidence="19">
    <location>
        <begin position="196"/>
        <end position="250"/>
    </location>
</feature>
<dbReference type="InterPro" id="IPR013960">
    <property type="entry name" value="DASH_Duo1"/>
</dbReference>
<evidence type="ECO:0000256" key="13">
    <source>
        <dbReference type="ARBA" id="ARBA00023212"/>
    </source>
</evidence>
<evidence type="ECO:0000256" key="19">
    <source>
        <dbReference type="SAM" id="MobiDB-lite"/>
    </source>
</evidence>
<evidence type="ECO:0000256" key="11">
    <source>
        <dbReference type="ARBA" id="ARBA00022838"/>
    </source>
</evidence>
<feature type="compositionally biased region" description="Basic and acidic residues" evidence="19">
    <location>
        <begin position="196"/>
        <end position="209"/>
    </location>
</feature>
<evidence type="ECO:0000256" key="14">
    <source>
        <dbReference type="ARBA" id="ARBA00023242"/>
    </source>
</evidence>
<dbReference type="EMBL" id="GL883120">
    <property type="protein sequence ID" value="EGG04090.1"/>
    <property type="molecule type" value="Genomic_DNA"/>
</dbReference>
<keyword evidence="12" id="KW-0175">Coiled coil</keyword>
<dbReference type="GeneID" id="18923549"/>
<evidence type="ECO:0000256" key="1">
    <source>
        <dbReference type="ARBA" id="ARBA00004123"/>
    </source>
</evidence>
<dbReference type="Pfam" id="PF08651">
    <property type="entry name" value="DASH_Duo1"/>
    <property type="match status" value="1"/>
</dbReference>
<feature type="compositionally biased region" description="Low complexity" evidence="19">
    <location>
        <begin position="211"/>
        <end position="243"/>
    </location>
</feature>
<evidence type="ECO:0000313" key="21">
    <source>
        <dbReference type="Proteomes" id="UP000001072"/>
    </source>
</evidence>
<dbReference type="Proteomes" id="UP000001072">
    <property type="component" value="Unassembled WGS sequence"/>
</dbReference>
<accession>F4RTZ7</accession>
<evidence type="ECO:0000256" key="8">
    <source>
        <dbReference type="ARBA" id="ARBA00022701"/>
    </source>
</evidence>
<dbReference type="eggNOG" id="ENOG502SCC0">
    <property type="taxonomic scope" value="Eukaryota"/>
</dbReference>
<dbReference type="GO" id="GO:0042729">
    <property type="term" value="C:DASH complex"/>
    <property type="evidence" value="ECO:0007669"/>
    <property type="project" value="InterPro"/>
</dbReference>
<reference evidence="21" key="1">
    <citation type="journal article" date="2011" name="Proc. Natl. Acad. Sci. U.S.A.">
        <title>Obligate biotrophy features unraveled by the genomic analysis of rust fungi.</title>
        <authorList>
            <person name="Duplessis S."/>
            <person name="Cuomo C.A."/>
            <person name="Lin Y.-C."/>
            <person name="Aerts A."/>
            <person name="Tisserant E."/>
            <person name="Veneault-Fourrey C."/>
            <person name="Joly D.L."/>
            <person name="Hacquard S."/>
            <person name="Amselem J."/>
            <person name="Cantarel B.L."/>
            <person name="Chiu R."/>
            <person name="Coutinho P.M."/>
            <person name="Feau N."/>
            <person name="Field M."/>
            <person name="Frey P."/>
            <person name="Gelhaye E."/>
            <person name="Goldberg J."/>
            <person name="Grabherr M.G."/>
            <person name="Kodira C.D."/>
            <person name="Kohler A."/>
            <person name="Kuees U."/>
            <person name="Lindquist E.A."/>
            <person name="Lucas S.M."/>
            <person name="Mago R."/>
            <person name="Mauceli E."/>
            <person name="Morin E."/>
            <person name="Murat C."/>
            <person name="Pangilinan J.L."/>
            <person name="Park R."/>
            <person name="Pearson M."/>
            <person name="Quesneville H."/>
            <person name="Rouhier N."/>
            <person name="Sakthikumar S."/>
            <person name="Salamov A.A."/>
            <person name="Schmutz J."/>
            <person name="Selles B."/>
            <person name="Shapiro H."/>
            <person name="Tanguay P."/>
            <person name="Tuskan G.A."/>
            <person name="Henrissat B."/>
            <person name="Van de Peer Y."/>
            <person name="Rouze P."/>
            <person name="Ellis J.G."/>
            <person name="Dodds P.N."/>
            <person name="Schein J.E."/>
            <person name="Zhong S."/>
            <person name="Hamelin R.C."/>
            <person name="Grigoriev I.V."/>
            <person name="Szabo L.J."/>
            <person name="Martin F."/>
        </authorList>
    </citation>
    <scope>NUCLEOTIDE SEQUENCE [LARGE SCALE GENOMIC DNA]</scope>
    <source>
        <strain evidence="21">98AG31 / pathotype 3-4-7</strain>
    </source>
</reference>
<evidence type="ECO:0000256" key="9">
    <source>
        <dbReference type="ARBA" id="ARBA00022776"/>
    </source>
</evidence>
<dbReference type="STRING" id="747676.F4RTZ7"/>
<evidence type="ECO:0000256" key="12">
    <source>
        <dbReference type="ARBA" id="ARBA00023054"/>
    </source>
</evidence>
<feature type="compositionally biased region" description="Polar residues" evidence="19">
    <location>
        <begin position="41"/>
        <end position="64"/>
    </location>
</feature>
<dbReference type="PANTHER" id="PTHR28216">
    <property type="entry name" value="DASH COMPLEX SUBUNIT DUO1"/>
    <property type="match status" value="1"/>
</dbReference>
<organism evidence="21">
    <name type="scientific">Melampsora larici-populina (strain 98AG31 / pathotype 3-4-7)</name>
    <name type="common">Poplar leaf rust fungus</name>
    <dbReference type="NCBI Taxonomy" id="747676"/>
    <lineage>
        <taxon>Eukaryota</taxon>
        <taxon>Fungi</taxon>
        <taxon>Dikarya</taxon>
        <taxon>Basidiomycota</taxon>
        <taxon>Pucciniomycotina</taxon>
        <taxon>Pucciniomycetes</taxon>
        <taxon>Pucciniales</taxon>
        <taxon>Melampsoraceae</taxon>
        <taxon>Melampsora</taxon>
    </lineage>
</organism>
<evidence type="ECO:0000256" key="16">
    <source>
        <dbReference type="ARBA" id="ARBA00023328"/>
    </source>
</evidence>
<evidence type="ECO:0000256" key="6">
    <source>
        <dbReference type="ARBA" id="ARBA00022490"/>
    </source>
</evidence>
<keyword evidence="9" id="KW-0498">Mitosis</keyword>
<feature type="compositionally biased region" description="Basic and acidic residues" evidence="19">
    <location>
        <begin position="83"/>
        <end position="92"/>
    </location>
</feature>
<keyword evidence="6" id="KW-0963">Cytoplasm</keyword>
<keyword evidence="7" id="KW-0132">Cell division</keyword>
<evidence type="ECO:0000256" key="17">
    <source>
        <dbReference type="ARBA" id="ARBA00044152"/>
    </source>
</evidence>
<dbReference type="VEuPathDB" id="FungiDB:MELLADRAFT_108710"/>
<proteinExistence type="inferred from homology"/>
<evidence type="ECO:0000256" key="10">
    <source>
        <dbReference type="ARBA" id="ARBA00022829"/>
    </source>
</evidence>
<keyword evidence="16" id="KW-0137">Centromere</keyword>
<dbReference type="InParanoid" id="F4RTZ7"/>
<evidence type="ECO:0000256" key="15">
    <source>
        <dbReference type="ARBA" id="ARBA00023306"/>
    </source>
</evidence>
<dbReference type="GO" id="GO:0051301">
    <property type="term" value="P:cell division"/>
    <property type="evidence" value="ECO:0007669"/>
    <property type="project" value="UniProtKB-KW"/>
</dbReference>
<keyword evidence="21" id="KW-1185">Reference proteome</keyword>
<protein>
    <recommendedName>
        <fullName evidence="17">DASH complex subunit DUO1</fullName>
    </recommendedName>
    <alternativeName>
        <fullName evidence="18">Outer kinetochore protein DUO1</fullName>
    </alternativeName>
</protein>
<dbReference type="OrthoDB" id="5599235at2759"/>
<keyword evidence="14" id="KW-0539">Nucleus</keyword>
<evidence type="ECO:0000256" key="3">
    <source>
        <dbReference type="ARBA" id="ARBA00004629"/>
    </source>
</evidence>
<dbReference type="GO" id="GO:0005874">
    <property type="term" value="C:microtubule"/>
    <property type="evidence" value="ECO:0007669"/>
    <property type="project" value="UniProtKB-KW"/>
</dbReference>
<dbReference type="RefSeq" id="XP_007412551.1">
    <property type="nucleotide sequence ID" value="XM_007412489.1"/>
</dbReference>
<keyword evidence="15" id="KW-0131">Cell cycle</keyword>
<dbReference type="GO" id="GO:0007059">
    <property type="term" value="P:chromosome segregation"/>
    <property type="evidence" value="ECO:0007669"/>
    <property type="project" value="UniProtKB-KW"/>
</dbReference>
<keyword evidence="5" id="KW-0158">Chromosome</keyword>
<dbReference type="GO" id="GO:0000278">
    <property type="term" value="P:mitotic cell cycle"/>
    <property type="evidence" value="ECO:0007669"/>
    <property type="project" value="InterPro"/>
</dbReference>
<evidence type="ECO:0000256" key="5">
    <source>
        <dbReference type="ARBA" id="ARBA00022454"/>
    </source>
</evidence>
<keyword evidence="13" id="KW-0206">Cytoskeleton</keyword>
<evidence type="ECO:0000313" key="20">
    <source>
        <dbReference type="EMBL" id="EGG04090.1"/>
    </source>
</evidence>